<dbReference type="EMBL" id="UINC01111665">
    <property type="protein sequence ID" value="SVC80042.1"/>
    <property type="molecule type" value="Genomic_DNA"/>
</dbReference>
<dbReference type="InterPro" id="IPR036291">
    <property type="entry name" value="NAD(P)-bd_dom_sf"/>
</dbReference>
<name>A0A382Q6E6_9ZZZZ</name>
<dbReference type="InterPro" id="IPR001509">
    <property type="entry name" value="Epimerase_deHydtase"/>
</dbReference>
<dbReference type="PANTHER" id="PTHR12126:SF11">
    <property type="entry name" value="NADH DEHYDROGENASE [UBIQUINONE] 1 ALPHA SUBCOMPLEX SUBUNIT 9, MITOCHONDRIAL"/>
    <property type="match status" value="1"/>
</dbReference>
<dbReference type="SUPFAM" id="SSF51735">
    <property type="entry name" value="NAD(P)-binding Rossmann-fold domains"/>
    <property type="match status" value="1"/>
</dbReference>
<dbReference type="PANTHER" id="PTHR12126">
    <property type="entry name" value="NADH-UBIQUINONE OXIDOREDUCTASE 39 KDA SUBUNIT-RELATED"/>
    <property type="match status" value="1"/>
</dbReference>
<dbReference type="GO" id="GO:0044877">
    <property type="term" value="F:protein-containing complex binding"/>
    <property type="evidence" value="ECO:0007669"/>
    <property type="project" value="TreeGrafter"/>
</dbReference>
<evidence type="ECO:0000259" key="1">
    <source>
        <dbReference type="Pfam" id="PF01370"/>
    </source>
</evidence>
<feature type="domain" description="NAD-dependent epimerase/dehydratase" evidence="1">
    <location>
        <begin position="6"/>
        <end position="160"/>
    </location>
</feature>
<gene>
    <name evidence="2" type="ORF">METZ01_LOCUS332896</name>
</gene>
<dbReference type="AlphaFoldDB" id="A0A382Q6E6"/>
<accession>A0A382Q6E6</accession>
<organism evidence="2">
    <name type="scientific">marine metagenome</name>
    <dbReference type="NCBI Taxonomy" id="408172"/>
    <lineage>
        <taxon>unclassified sequences</taxon>
        <taxon>metagenomes</taxon>
        <taxon>ecological metagenomes</taxon>
    </lineage>
</organism>
<feature type="non-terminal residue" evidence="2">
    <location>
        <position position="169"/>
    </location>
</feature>
<reference evidence="2" key="1">
    <citation type="submission" date="2018-05" db="EMBL/GenBank/DDBJ databases">
        <authorList>
            <person name="Lanie J.A."/>
            <person name="Ng W.-L."/>
            <person name="Kazmierczak K.M."/>
            <person name="Andrzejewski T.M."/>
            <person name="Davidsen T.M."/>
            <person name="Wayne K.J."/>
            <person name="Tettelin H."/>
            <person name="Glass J.I."/>
            <person name="Rusch D."/>
            <person name="Podicherti R."/>
            <person name="Tsui H.-C.T."/>
            <person name="Winkler M.E."/>
        </authorList>
    </citation>
    <scope>NUCLEOTIDE SEQUENCE</scope>
</reference>
<dbReference type="Gene3D" id="3.40.50.720">
    <property type="entry name" value="NAD(P)-binding Rossmann-like Domain"/>
    <property type="match status" value="1"/>
</dbReference>
<protein>
    <recommendedName>
        <fullName evidence="1">NAD-dependent epimerase/dehydratase domain-containing protein</fullName>
    </recommendedName>
</protein>
<sequence length="169" mass="17801">MSERIVTVFGGSGFLGRHLIQKLAHDGALIRATVRRPESAGFLRPMGGVGQITLIQANVRDDESVARAIEGASEVVNLSGILAECGRQRFAEVNARAPGRIARAAAAAGVDKLVHISAIGADAVANSAYARSKAVGEQALLEAYPKATILRPSVMFGPEDDFFNKFSAL</sequence>
<dbReference type="Pfam" id="PF01370">
    <property type="entry name" value="Epimerase"/>
    <property type="match status" value="1"/>
</dbReference>
<proteinExistence type="predicted"/>
<evidence type="ECO:0000313" key="2">
    <source>
        <dbReference type="EMBL" id="SVC80042.1"/>
    </source>
</evidence>
<dbReference type="InterPro" id="IPR051207">
    <property type="entry name" value="ComplexI_NDUFA9_subunit"/>
</dbReference>